<evidence type="ECO:0000313" key="2">
    <source>
        <dbReference type="Ensembl" id="ENSVURP00010005623.1"/>
    </source>
</evidence>
<dbReference type="Ensembl" id="ENSVURT00010006364.1">
    <property type="protein sequence ID" value="ENSVURP00010005623.1"/>
    <property type="gene ID" value="ENSVURG00010004389.1"/>
</dbReference>
<dbReference type="AlphaFoldDB" id="A0A4X2K0Z2"/>
<proteinExistence type="predicted"/>
<reference evidence="3" key="1">
    <citation type="submission" date="2018-12" db="EMBL/GenBank/DDBJ databases">
        <authorList>
            <person name="Yazar S."/>
        </authorList>
    </citation>
    <scope>NUCLEOTIDE SEQUENCE [LARGE SCALE GENOMIC DNA]</scope>
</reference>
<evidence type="ECO:0000256" key="1">
    <source>
        <dbReference type="SAM" id="MobiDB-lite"/>
    </source>
</evidence>
<name>A0A4X2K0Z2_VOMUR</name>
<dbReference type="Proteomes" id="UP000314987">
    <property type="component" value="Unassembled WGS sequence"/>
</dbReference>
<dbReference type="GeneTree" id="ENSGT00860000135405"/>
<dbReference type="OMA" id="WHSIEAI"/>
<organism evidence="2 3">
    <name type="scientific">Vombatus ursinus</name>
    <name type="common">Common wombat</name>
    <dbReference type="NCBI Taxonomy" id="29139"/>
    <lineage>
        <taxon>Eukaryota</taxon>
        <taxon>Metazoa</taxon>
        <taxon>Chordata</taxon>
        <taxon>Craniata</taxon>
        <taxon>Vertebrata</taxon>
        <taxon>Euteleostomi</taxon>
        <taxon>Mammalia</taxon>
        <taxon>Metatheria</taxon>
        <taxon>Diprotodontia</taxon>
        <taxon>Vombatidae</taxon>
        <taxon>Vombatus</taxon>
    </lineage>
</organism>
<reference evidence="2" key="2">
    <citation type="submission" date="2025-08" db="UniProtKB">
        <authorList>
            <consortium name="Ensembl"/>
        </authorList>
    </citation>
    <scope>IDENTIFICATION</scope>
</reference>
<reference evidence="2" key="3">
    <citation type="submission" date="2025-09" db="UniProtKB">
        <authorList>
            <consortium name="Ensembl"/>
        </authorList>
    </citation>
    <scope>IDENTIFICATION</scope>
</reference>
<keyword evidence="3" id="KW-1185">Reference proteome</keyword>
<protein>
    <recommendedName>
        <fullName evidence="4">Retina and anterior neural fold homeobox</fullName>
    </recommendedName>
</protein>
<evidence type="ECO:0008006" key="4">
    <source>
        <dbReference type="Google" id="ProtNLM"/>
    </source>
</evidence>
<accession>A0A4X2K0Z2</accession>
<feature type="compositionally biased region" description="Low complexity" evidence="1">
    <location>
        <begin position="74"/>
        <end position="85"/>
    </location>
</feature>
<dbReference type="STRING" id="29139.ENSVURP00010005623"/>
<feature type="region of interest" description="Disordered" evidence="1">
    <location>
        <begin position="45"/>
        <end position="105"/>
    </location>
</feature>
<feature type="compositionally biased region" description="Basic and acidic residues" evidence="1">
    <location>
        <begin position="55"/>
        <end position="67"/>
    </location>
</feature>
<evidence type="ECO:0000313" key="3">
    <source>
        <dbReference type="Proteomes" id="UP000314987"/>
    </source>
</evidence>
<sequence length="105" mass="10702">MHLPGSALTMADGSFSLSGHLVRSPTANPSRLHSIEAILGFTKDDGLLGPFPADRGSRASKDQDKRAGARLSLPRAPGEAAAASPTPAPAPCPEYGGVVSEPEGQ</sequence>